<comment type="subunit">
    <text evidence="2">Monomer.</text>
</comment>
<proteinExistence type="inferred from homology"/>
<evidence type="ECO:0000256" key="13">
    <source>
        <dbReference type="SAM" id="SignalP"/>
    </source>
</evidence>
<dbReference type="PROSITE" id="PS51352">
    <property type="entry name" value="THIOREDOXIN_2"/>
    <property type="match status" value="1"/>
</dbReference>
<feature type="domain" description="Thioredoxin" evidence="14">
    <location>
        <begin position="31"/>
        <end position="183"/>
    </location>
</feature>
<dbReference type="InterPro" id="IPR036249">
    <property type="entry name" value="Thioredoxin-like_sf"/>
</dbReference>
<dbReference type="Proteomes" id="UP000326837">
    <property type="component" value="Chromosome"/>
</dbReference>
<evidence type="ECO:0000256" key="3">
    <source>
        <dbReference type="ARBA" id="ARBA00013017"/>
    </source>
</evidence>
<comment type="function">
    <text evidence="1">Thiol-specific peroxidase that catalyzes the reduction of hydrogen peroxide and organic hydroperoxides to water and alcohols, respectively. Plays a role in cell protection against oxidative stress by detoxifying peroxides and as sensor of hydrogen peroxide-mediated signaling events.</text>
</comment>
<name>A0A5K7XA68_9BACT</name>
<keyword evidence="7" id="KW-1015">Disulfide bond</keyword>
<protein>
    <recommendedName>
        <fullName evidence="3">thioredoxin-dependent peroxiredoxin</fullName>
        <ecNumber evidence="3">1.11.1.24</ecNumber>
    </recommendedName>
    <alternativeName>
        <fullName evidence="9">Thioredoxin peroxidase</fullName>
    </alternativeName>
    <alternativeName>
        <fullName evidence="11">Thioredoxin-dependent peroxiredoxin Bcp</fullName>
    </alternativeName>
</protein>
<accession>A0A5K7XA68</accession>
<evidence type="ECO:0000256" key="9">
    <source>
        <dbReference type="ARBA" id="ARBA00032824"/>
    </source>
</evidence>
<keyword evidence="8" id="KW-0676">Redox-active center</keyword>
<evidence type="ECO:0000256" key="11">
    <source>
        <dbReference type="ARBA" id="ARBA00042639"/>
    </source>
</evidence>
<dbReference type="InterPro" id="IPR050924">
    <property type="entry name" value="Peroxiredoxin_BCP/PrxQ"/>
</dbReference>
<evidence type="ECO:0000256" key="6">
    <source>
        <dbReference type="ARBA" id="ARBA00023002"/>
    </source>
</evidence>
<dbReference type="KEGG" id="lpav:PLANPX_0935"/>
<dbReference type="EC" id="1.11.1.24" evidence="3"/>
<dbReference type="CDD" id="cd03017">
    <property type="entry name" value="PRX_BCP"/>
    <property type="match status" value="1"/>
</dbReference>
<dbReference type="InterPro" id="IPR000866">
    <property type="entry name" value="AhpC/TSA"/>
</dbReference>
<dbReference type="GO" id="GO:0034599">
    <property type="term" value="P:cellular response to oxidative stress"/>
    <property type="evidence" value="ECO:0007669"/>
    <property type="project" value="TreeGrafter"/>
</dbReference>
<keyword evidence="5" id="KW-0049">Antioxidant</keyword>
<evidence type="ECO:0000256" key="12">
    <source>
        <dbReference type="ARBA" id="ARBA00049091"/>
    </source>
</evidence>
<dbReference type="Pfam" id="PF00578">
    <property type="entry name" value="AhpC-TSA"/>
    <property type="match status" value="1"/>
</dbReference>
<comment type="similarity">
    <text evidence="10">Belongs to the peroxiredoxin family. BCP/PrxQ subfamily.</text>
</comment>
<keyword evidence="6 15" id="KW-0560">Oxidoreductase</keyword>
<evidence type="ECO:0000259" key="14">
    <source>
        <dbReference type="PROSITE" id="PS51352"/>
    </source>
</evidence>
<dbReference type="GO" id="GO:0005737">
    <property type="term" value="C:cytoplasm"/>
    <property type="evidence" value="ECO:0007669"/>
    <property type="project" value="TreeGrafter"/>
</dbReference>
<dbReference type="GO" id="GO:0008379">
    <property type="term" value="F:thioredoxin peroxidase activity"/>
    <property type="evidence" value="ECO:0007669"/>
    <property type="project" value="TreeGrafter"/>
</dbReference>
<dbReference type="GO" id="GO:0045454">
    <property type="term" value="P:cell redox homeostasis"/>
    <property type="evidence" value="ECO:0007669"/>
    <property type="project" value="TreeGrafter"/>
</dbReference>
<feature type="signal peptide" evidence="13">
    <location>
        <begin position="1"/>
        <end position="23"/>
    </location>
</feature>
<evidence type="ECO:0000313" key="16">
    <source>
        <dbReference type="Proteomes" id="UP000326837"/>
    </source>
</evidence>
<evidence type="ECO:0000256" key="7">
    <source>
        <dbReference type="ARBA" id="ARBA00023157"/>
    </source>
</evidence>
<sequence>MLRFLSLTCFAALLAATAMTAHADETKPVDLKVGDKAPKFAGDNDEGKAWKSDDHVGKKIIVLYFYPKDMTPGCTKQACTYRDMQKDFTGKDVEIIGVSGDSVESHQNFKSEHELNFTLLADPKGEIAKAFGVKLLSNSPDSIVTSRWTFIIDDEGKIAYKNDKVDAAKDPTTVLKVIEELEAKKS</sequence>
<dbReference type="AlphaFoldDB" id="A0A5K7XA68"/>
<evidence type="ECO:0000256" key="2">
    <source>
        <dbReference type="ARBA" id="ARBA00011245"/>
    </source>
</evidence>
<evidence type="ECO:0000256" key="1">
    <source>
        <dbReference type="ARBA" id="ARBA00003330"/>
    </source>
</evidence>
<keyword evidence="16" id="KW-1185">Reference proteome</keyword>
<evidence type="ECO:0000313" key="15">
    <source>
        <dbReference type="EMBL" id="BBO31323.1"/>
    </source>
</evidence>
<dbReference type="InterPro" id="IPR013766">
    <property type="entry name" value="Thioredoxin_domain"/>
</dbReference>
<keyword evidence="4 15" id="KW-0575">Peroxidase</keyword>
<evidence type="ECO:0000256" key="4">
    <source>
        <dbReference type="ARBA" id="ARBA00022559"/>
    </source>
</evidence>
<comment type="catalytic activity">
    <reaction evidence="12">
        <text>a hydroperoxide + [thioredoxin]-dithiol = an alcohol + [thioredoxin]-disulfide + H2O</text>
        <dbReference type="Rhea" id="RHEA:62620"/>
        <dbReference type="Rhea" id="RHEA-COMP:10698"/>
        <dbReference type="Rhea" id="RHEA-COMP:10700"/>
        <dbReference type="ChEBI" id="CHEBI:15377"/>
        <dbReference type="ChEBI" id="CHEBI:29950"/>
        <dbReference type="ChEBI" id="CHEBI:30879"/>
        <dbReference type="ChEBI" id="CHEBI:35924"/>
        <dbReference type="ChEBI" id="CHEBI:50058"/>
        <dbReference type="EC" id="1.11.1.24"/>
    </reaction>
</comment>
<dbReference type="PANTHER" id="PTHR42801">
    <property type="entry name" value="THIOREDOXIN-DEPENDENT PEROXIDE REDUCTASE"/>
    <property type="match status" value="1"/>
</dbReference>
<dbReference type="Gene3D" id="3.40.30.10">
    <property type="entry name" value="Glutaredoxin"/>
    <property type="match status" value="1"/>
</dbReference>
<dbReference type="EMBL" id="AP021861">
    <property type="protein sequence ID" value="BBO31323.1"/>
    <property type="molecule type" value="Genomic_DNA"/>
</dbReference>
<dbReference type="FunFam" id="3.40.30.10:FF:000007">
    <property type="entry name" value="Thioredoxin-dependent thiol peroxidase"/>
    <property type="match status" value="1"/>
</dbReference>
<feature type="chain" id="PRO_5025050357" description="thioredoxin-dependent peroxiredoxin" evidence="13">
    <location>
        <begin position="24"/>
        <end position="186"/>
    </location>
</feature>
<reference evidence="16" key="1">
    <citation type="submission" date="2019-10" db="EMBL/GenBank/DDBJ databases">
        <title>Lacipirellula parvula gen. nov., sp. nov., representing a lineage of planctomycetes widespread in freshwater anoxic habitats, and description of the family Lacipirellulaceae.</title>
        <authorList>
            <person name="Dedysh S.N."/>
            <person name="Kulichevskaya I.S."/>
            <person name="Beletsky A.V."/>
            <person name="Rakitin A.L."/>
            <person name="Mardanov A.V."/>
            <person name="Ivanova A.A."/>
            <person name="Saltykova V.X."/>
            <person name="Rijpstra W.I.C."/>
            <person name="Sinninghe Damste J.S."/>
            <person name="Ravin N.V."/>
        </authorList>
    </citation>
    <scope>NUCLEOTIDE SEQUENCE [LARGE SCALE GENOMIC DNA]</scope>
    <source>
        <strain evidence="16">PX69</strain>
    </source>
</reference>
<keyword evidence="13" id="KW-0732">Signal</keyword>
<organism evidence="15 16">
    <name type="scientific">Lacipirellula parvula</name>
    <dbReference type="NCBI Taxonomy" id="2650471"/>
    <lineage>
        <taxon>Bacteria</taxon>
        <taxon>Pseudomonadati</taxon>
        <taxon>Planctomycetota</taxon>
        <taxon>Planctomycetia</taxon>
        <taxon>Pirellulales</taxon>
        <taxon>Lacipirellulaceae</taxon>
        <taxon>Lacipirellula</taxon>
    </lineage>
</organism>
<evidence type="ECO:0000256" key="8">
    <source>
        <dbReference type="ARBA" id="ARBA00023284"/>
    </source>
</evidence>
<dbReference type="PANTHER" id="PTHR42801:SF4">
    <property type="entry name" value="AHPC_TSA FAMILY PROTEIN"/>
    <property type="match status" value="1"/>
</dbReference>
<evidence type="ECO:0000256" key="5">
    <source>
        <dbReference type="ARBA" id="ARBA00022862"/>
    </source>
</evidence>
<evidence type="ECO:0000256" key="10">
    <source>
        <dbReference type="ARBA" id="ARBA00038489"/>
    </source>
</evidence>
<dbReference type="SUPFAM" id="SSF52833">
    <property type="entry name" value="Thioredoxin-like"/>
    <property type="match status" value="1"/>
</dbReference>
<gene>
    <name evidence="15" type="ORF">PLANPX_0935</name>
</gene>